<feature type="compositionally biased region" description="Basic and acidic residues" evidence="1">
    <location>
        <begin position="128"/>
        <end position="152"/>
    </location>
</feature>
<protein>
    <submittedName>
        <fullName evidence="2">Uncharacterized protein</fullName>
    </submittedName>
</protein>
<evidence type="ECO:0000313" key="2">
    <source>
        <dbReference type="EMBL" id="ABA96320.1"/>
    </source>
</evidence>
<proteinExistence type="predicted"/>
<reference evidence="2" key="1">
    <citation type="journal article" date="2005" name="BMC Biol.">
        <title>The sequence of rice chromosomes 11 and 12, rich in disease resistance genes and recent gene duplications.</title>
        <authorList>
            <consortium name="The rice chromosomes 11 and 12 sequencing consortia"/>
        </authorList>
    </citation>
    <scope>NUCLEOTIDE SEQUENCE [LARGE SCALE GENOMIC DNA]</scope>
</reference>
<feature type="compositionally biased region" description="Basic residues" evidence="1">
    <location>
        <begin position="51"/>
        <end position="63"/>
    </location>
</feature>
<name>Q2QVF8_ORYSJ</name>
<accession>Q2QVF8</accession>
<sequence>MAPSDSLEANAMPLHCALGPLHLHRGDDARAGGSRWGEEVRRPASDVVAGTRRRRHERRRGRRRGEAASAGECGGGEVAAAAGRGGVDGRARLRMGSSGADDSAPLGLILRSLGGMTEVRGRRQTVQRPDRGGEHGRQRGVRAERVPMEPRRSGRCSIAGGGSGSGGTYSLGDGLAGGALHVGQLVVGVWSGDDGGERDVEQPGRVGEVEAGGGPAQGEHGGVVRARSP</sequence>
<gene>
    <name evidence="2" type="ordered locus">LOC_Os12g12960</name>
</gene>
<feature type="compositionally biased region" description="Gly residues" evidence="1">
    <location>
        <begin position="159"/>
        <end position="168"/>
    </location>
</feature>
<feature type="region of interest" description="Disordered" evidence="1">
    <location>
        <begin position="191"/>
        <end position="229"/>
    </location>
</feature>
<dbReference type="EMBL" id="DP000011">
    <property type="protein sequence ID" value="ABA96320.1"/>
    <property type="molecule type" value="Genomic_DNA"/>
</dbReference>
<organism evidence="2">
    <name type="scientific">Oryza sativa subsp. japonica</name>
    <name type="common">Rice</name>
    <dbReference type="NCBI Taxonomy" id="39947"/>
    <lineage>
        <taxon>Eukaryota</taxon>
        <taxon>Viridiplantae</taxon>
        <taxon>Streptophyta</taxon>
        <taxon>Embryophyta</taxon>
        <taxon>Tracheophyta</taxon>
        <taxon>Spermatophyta</taxon>
        <taxon>Magnoliopsida</taxon>
        <taxon>Liliopsida</taxon>
        <taxon>Poales</taxon>
        <taxon>Poaceae</taxon>
        <taxon>BOP clade</taxon>
        <taxon>Oryzoideae</taxon>
        <taxon>Oryzeae</taxon>
        <taxon>Oryzinae</taxon>
        <taxon>Oryza</taxon>
        <taxon>Oryza sativa</taxon>
    </lineage>
</organism>
<reference evidence="2" key="3">
    <citation type="submission" date="2006-01" db="EMBL/GenBank/DDBJ databases">
        <authorList>
            <person name="Buell R."/>
        </authorList>
    </citation>
    <scope>NUCLEOTIDE SEQUENCE</scope>
</reference>
<feature type="compositionally biased region" description="Gly residues" evidence="1">
    <location>
        <begin position="210"/>
        <end position="221"/>
    </location>
</feature>
<feature type="compositionally biased region" description="Basic and acidic residues" evidence="1">
    <location>
        <begin position="24"/>
        <end position="44"/>
    </location>
</feature>
<dbReference type="AlphaFoldDB" id="Q2QVF8"/>
<reference evidence="2" key="2">
    <citation type="submission" date="2005-04" db="EMBL/GenBank/DDBJ databases">
        <authorList>
            <person name="Buell C.R."/>
            <person name="Wing R.A."/>
            <person name="McCombie W.A."/>
            <person name="Ouyang S."/>
        </authorList>
    </citation>
    <scope>NUCLEOTIDE SEQUENCE</scope>
</reference>
<feature type="region of interest" description="Disordered" evidence="1">
    <location>
        <begin position="21"/>
        <end position="101"/>
    </location>
</feature>
<feature type="region of interest" description="Disordered" evidence="1">
    <location>
        <begin position="121"/>
        <end position="168"/>
    </location>
</feature>
<feature type="compositionally biased region" description="Gly residues" evidence="1">
    <location>
        <begin position="72"/>
        <end position="88"/>
    </location>
</feature>
<evidence type="ECO:0000256" key="1">
    <source>
        <dbReference type="SAM" id="MobiDB-lite"/>
    </source>
</evidence>